<evidence type="ECO:0000259" key="1">
    <source>
        <dbReference type="Pfam" id="PF08666"/>
    </source>
</evidence>
<dbReference type="AlphaFoldDB" id="A0A7G9R367"/>
<dbReference type="CDD" id="cd11614">
    <property type="entry name" value="SAF_CpaB_FlgA_like"/>
    <property type="match status" value="1"/>
</dbReference>
<dbReference type="EMBL" id="CP060712">
    <property type="protein sequence ID" value="QNN50042.1"/>
    <property type="molecule type" value="Genomic_DNA"/>
</dbReference>
<reference evidence="2 3" key="1">
    <citation type="submission" date="2020-08" db="EMBL/GenBank/DDBJ databases">
        <title>Genome sequence of Phycicoccus endophyticus JCM 31784T.</title>
        <authorList>
            <person name="Hyun D.-W."/>
            <person name="Bae J.-W."/>
        </authorList>
    </citation>
    <scope>NUCLEOTIDE SEQUENCE [LARGE SCALE GENOMIC DNA]</scope>
    <source>
        <strain evidence="2 3">JCM 31784</strain>
    </source>
</reference>
<protein>
    <submittedName>
        <fullName evidence="2">SAF domain-containing protein</fullName>
    </submittedName>
</protein>
<dbReference type="KEGG" id="pei:H9L10_02900"/>
<sequence>MSDLPTPTASRLRAPSWRDSRLLVGVLLVLVSTALGGLVLAHADDTVPVYAAARAWTPGQRLTAEDVAVVRVRLGSGAADYLAADVPLPEARYALRELRAGELVPSSGVGSAQDVGVQQLALQVEATSAGVLARGALVDVYVNRPRQGSAGVGSTRYAGPERVLQRVSVAGVAEADAVLAGAEQTRAVRVMVPSDAVPGLVGDVDAGSRITLVPVPGGPS</sequence>
<accession>A0A7G9R367</accession>
<organism evidence="2 3">
    <name type="scientific">Phycicoccus endophyticus</name>
    <dbReference type="NCBI Taxonomy" id="1690220"/>
    <lineage>
        <taxon>Bacteria</taxon>
        <taxon>Bacillati</taxon>
        <taxon>Actinomycetota</taxon>
        <taxon>Actinomycetes</taxon>
        <taxon>Micrococcales</taxon>
        <taxon>Intrasporangiaceae</taxon>
        <taxon>Phycicoccus</taxon>
    </lineage>
</organism>
<proteinExistence type="predicted"/>
<dbReference type="RefSeq" id="WP_166102036.1">
    <property type="nucleotide sequence ID" value="NZ_BMMY01000002.1"/>
</dbReference>
<feature type="domain" description="SAF" evidence="1">
    <location>
        <begin position="48"/>
        <end position="107"/>
    </location>
</feature>
<evidence type="ECO:0000313" key="2">
    <source>
        <dbReference type="EMBL" id="QNN50042.1"/>
    </source>
</evidence>
<gene>
    <name evidence="2" type="ORF">H9L10_02900</name>
</gene>
<keyword evidence="3" id="KW-1185">Reference proteome</keyword>
<dbReference type="Proteomes" id="UP000515976">
    <property type="component" value="Chromosome"/>
</dbReference>
<evidence type="ECO:0000313" key="3">
    <source>
        <dbReference type="Proteomes" id="UP000515976"/>
    </source>
</evidence>
<dbReference type="Pfam" id="PF08666">
    <property type="entry name" value="SAF"/>
    <property type="match status" value="1"/>
</dbReference>
<name>A0A7G9R367_9MICO</name>
<dbReference type="InterPro" id="IPR013974">
    <property type="entry name" value="SAF"/>
</dbReference>